<proteinExistence type="predicted"/>
<sequence>MLINSNLFLIYYCFKHDTLYNFKRSGLCGKFAEHKQKSYYIVHHKIEQ</sequence>
<dbReference type="KEGG" id="spon:HME9304_00402"/>
<reference evidence="1 2" key="1">
    <citation type="submission" date="2018-06" db="EMBL/GenBank/DDBJ databases">
        <title>Spongiibacterium sp. HME9304 Genome sequencing and assembly.</title>
        <authorList>
            <person name="Kang H."/>
            <person name="Kim H."/>
            <person name="Joh K."/>
        </authorList>
    </citation>
    <scope>NUCLEOTIDE SEQUENCE [LARGE SCALE GENOMIC DNA]</scope>
    <source>
        <strain evidence="1 2">HME9304</strain>
    </source>
</reference>
<name>A0A2Z4LPD8_9FLAO</name>
<dbReference type="AlphaFoldDB" id="A0A2Z4LPD8"/>
<evidence type="ECO:0000313" key="1">
    <source>
        <dbReference type="EMBL" id="AWX43414.1"/>
    </source>
</evidence>
<keyword evidence="2" id="KW-1185">Reference proteome</keyword>
<protein>
    <submittedName>
        <fullName evidence="1">Uncharacterized protein</fullName>
    </submittedName>
</protein>
<organism evidence="1 2">
    <name type="scientific">Flagellimonas maritima</name>
    <dbReference type="NCBI Taxonomy" id="1383885"/>
    <lineage>
        <taxon>Bacteria</taxon>
        <taxon>Pseudomonadati</taxon>
        <taxon>Bacteroidota</taxon>
        <taxon>Flavobacteriia</taxon>
        <taxon>Flavobacteriales</taxon>
        <taxon>Flavobacteriaceae</taxon>
        <taxon>Flagellimonas</taxon>
    </lineage>
</organism>
<accession>A0A2Z4LPD8</accession>
<evidence type="ECO:0000313" key="2">
    <source>
        <dbReference type="Proteomes" id="UP000248536"/>
    </source>
</evidence>
<dbReference type="Proteomes" id="UP000248536">
    <property type="component" value="Chromosome"/>
</dbReference>
<dbReference type="EMBL" id="CP030104">
    <property type="protein sequence ID" value="AWX43414.1"/>
    <property type="molecule type" value="Genomic_DNA"/>
</dbReference>
<gene>
    <name evidence="1" type="ORF">HME9304_00402</name>
</gene>